<comment type="subcellular location">
    <subcellularLocation>
        <location evidence="1">Nucleus</location>
    </subcellularLocation>
</comment>
<keyword evidence="2" id="KW-0805">Transcription regulation</keyword>
<name>A0A9P5U6K4_9AGAR</name>
<gene>
    <name evidence="7" type="ORF">BDP27DRAFT_862806</name>
</gene>
<feature type="region of interest" description="Disordered" evidence="5">
    <location>
        <begin position="80"/>
        <end position="107"/>
    </location>
</feature>
<reference evidence="7" key="1">
    <citation type="submission" date="2020-11" db="EMBL/GenBank/DDBJ databases">
        <authorList>
            <consortium name="DOE Joint Genome Institute"/>
            <person name="Ahrendt S."/>
            <person name="Riley R."/>
            <person name="Andreopoulos W."/>
            <person name="Labutti K."/>
            <person name="Pangilinan J."/>
            <person name="Ruiz-Duenas F.J."/>
            <person name="Barrasa J.M."/>
            <person name="Sanchez-Garcia M."/>
            <person name="Camarero S."/>
            <person name="Miyauchi S."/>
            <person name="Serrano A."/>
            <person name="Linde D."/>
            <person name="Babiker R."/>
            <person name="Drula E."/>
            <person name="Ayuso-Fernandez I."/>
            <person name="Pacheco R."/>
            <person name="Padilla G."/>
            <person name="Ferreira P."/>
            <person name="Barriuso J."/>
            <person name="Kellner H."/>
            <person name="Castanera R."/>
            <person name="Alfaro M."/>
            <person name="Ramirez L."/>
            <person name="Pisabarro A.G."/>
            <person name="Kuo A."/>
            <person name="Tritt A."/>
            <person name="Lipzen A."/>
            <person name="He G."/>
            <person name="Yan M."/>
            <person name="Ng V."/>
            <person name="Cullen D."/>
            <person name="Martin F."/>
            <person name="Rosso M.-N."/>
            <person name="Henrissat B."/>
            <person name="Hibbett D."/>
            <person name="Martinez A.T."/>
            <person name="Grigoriev I.V."/>
        </authorList>
    </citation>
    <scope>NUCLEOTIDE SEQUENCE</scope>
    <source>
        <strain evidence="7">AH 40177</strain>
    </source>
</reference>
<comment type="caution">
    <text evidence="7">The sequence shown here is derived from an EMBL/GenBank/DDBJ whole genome shotgun (WGS) entry which is preliminary data.</text>
</comment>
<feature type="region of interest" description="Disordered" evidence="5">
    <location>
        <begin position="195"/>
        <end position="227"/>
    </location>
</feature>
<protein>
    <recommendedName>
        <fullName evidence="6">Zinc-finger domain-containing protein</fullName>
    </recommendedName>
</protein>
<feature type="compositionally biased region" description="Low complexity" evidence="5">
    <location>
        <begin position="215"/>
        <end position="227"/>
    </location>
</feature>
<organism evidence="7 8">
    <name type="scientific">Rhodocollybia butyracea</name>
    <dbReference type="NCBI Taxonomy" id="206335"/>
    <lineage>
        <taxon>Eukaryota</taxon>
        <taxon>Fungi</taxon>
        <taxon>Dikarya</taxon>
        <taxon>Basidiomycota</taxon>
        <taxon>Agaricomycotina</taxon>
        <taxon>Agaricomycetes</taxon>
        <taxon>Agaricomycetidae</taxon>
        <taxon>Agaricales</taxon>
        <taxon>Marasmiineae</taxon>
        <taxon>Omphalotaceae</taxon>
        <taxon>Rhodocollybia</taxon>
    </lineage>
</organism>
<evidence type="ECO:0000256" key="5">
    <source>
        <dbReference type="SAM" id="MobiDB-lite"/>
    </source>
</evidence>
<evidence type="ECO:0000256" key="2">
    <source>
        <dbReference type="ARBA" id="ARBA00023015"/>
    </source>
</evidence>
<keyword evidence="8" id="KW-1185">Reference proteome</keyword>
<evidence type="ECO:0000313" key="8">
    <source>
        <dbReference type="Proteomes" id="UP000772434"/>
    </source>
</evidence>
<evidence type="ECO:0000313" key="7">
    <source>
        <dbReference type="EMBL" id="KAF9067877.1"/>
    </source>
</evidence>
<keyword evidence="3" id="KW-0804">Transcription</keyword>
<proteinExistence type="predicted"/>
<dbReference type="OrthoDB" id="298344at2759"/>
<accession>A0A9P5U6K4</accession>
<feature type="region of interest" description="Disordered" evidence="5">
    <location>
        <begin position="38"/>
        <end position="68"/>
    </location>
</feature>
<evidence type="ECO:0000256" key="1">
    <source>
        <dbReference type="ARBA" id="ARBA00004123"/>
    </source>
</evidence>
<keyword evidence="4" id="KW-0539">Nucleus</keyword>
<dbReference type="InterPro" id="IPR018866">
    <property type="entry name" value="Znf-4CXXC_R1"/>
</dbReference>
<dbReference type="GO" id="GO:0005634">
    <property type="term" value="C:nucleus"/>
    <property type="evidence" value="ECO:0007669"/>
    <property type="project" value="UniProtKB-SubCell"/>
</dbReference>
<evidence type="ECO:0000256" key="4">
    <source>
        <dbReference type="ARBA" id="ARBA00023242"/>
    </source>
</evidence>
<evidence type="ECO:0000259" key="6">
    <source>
        <dbReference type="Pfam" id="PF10497"/>
    </source>
</evidence>
<dbReference type="EMBL" id="JADNRY010000067">
    <property type="protein sequence ID" value="KAF9067877.1"/>
    <property type="molecule type" value="Genomic_DNA"/>
</dbReference>
<feature type="domain" description="Zinc-finger" evidence="6">
    <location>
        <begin position="112"/>
        <end position="180"/>
    </location>
</feature>
<dbReference type="Proteomes" id="UP000772434">
    <property type="component" value="Unassembled WGS sequence"/>
</dbReference>
<dbReference type="AlphaFoldDB" id="A0A9P5U6K4"/>
<dbReference type="Pfam" id="PF10497">
    <property type="entry name" value="zf-4CXXC_R1"/>
    <property type="match status" value="1"/>
</dbReference>
<sequence length="227" mass="25636">MGFDASRDDFECFRCEGVCNCTSCCRKRGDTYFPTKALFDDSSQKNTTPKRTSLALRPAKPLPSSKRTFVGDVQDDWELGNDSMLESTEMDVGSSRPAKGKTPSRSYKQADPHCHQCRSRRPVYMKCKNEDTGCTSKYCVRCVKQRYPDVEFDASREDFSCFRCEETCNCNLCCRKRGDEYFTTKALLEDLDVRSQRDTAETPQSSLGPCRVIDTSLLPSTASPSSE</sequence>
<evidence type="ECO:0000256" key="3">
    <source>
        <dbReference type="ARBA" id="ARBA00023163"/>
    </source>
</evidence>